<comment type="caution">
    <text evidence="3">The sequence shown here is derived from an EMBL/GenBank/DDBJ whole genome shotgun (WGS) entry which is preliminary data.</text>
</comment>
<reference evidence="3 4" key="1">
    <citation type="submission" date="2016-04" db="EMBL/GenBank/DDBJ databases">
        <authorList>
            <person name="Chen L."/>
            <person name="Zhuang W."/>
            <person name="Wang G."/>
        </authorList>
    </citation>
    <scope>NUCLEOTIDE SEQUENCE [LARGE SCALE GENOMIC DNA]</scope>
    <source>
        <strain evidence="4">GR20</strain>
    </source>
</reference>
<dbReference type="InterPro" id="IPR024983">
    <property type="entry name" value="CHAT_dom"/>
</dbReference>
<accession>A0ABX3NNC9</accession>
<feature type="domain" description="CHAT" evidence="2">
    <location>
        <begin position="108"/>
        <end position="368"/>
    </location>
</feature>
<proteinExistence type="predicted"/>
<keyword evidence="4" id="KW-1185">Reference proteome</keyword>
<dbReference type="RefSeq" id="WP_014217691.1">
    <property type="nucleotide sequence ID" value="NZ_LWBO01000077.1"/>
</dbReference>
<feature type="region of interest" description="Disordered" evidence="1">
    <location>
        <begin position="430"/>
        <end position="458"/>
    </location>
</feature>
<evidence type="ECO:0000313" key="3">
    <source>
        <dbReference type="EMBL" id="OQP40411.1"/>
    </source>
</evidence>
<name>A0ABX3NNC9_9BACT</name>
<feature type="compositionally biased region" description="Basic and acidic residues" evidence="1">
    <location>
        <begin position="449"/>
        <end position="458"/>
    </location>
</feature>
<gene>
    <name evidence="3" type="ORF">A4D02_15970</name>
</gene>
<dbReference type="Proteomes" id="UP000192277">
    <property type="component" value="Unassembled WGS sequence"/>
</dbReference>
<protein>
    <recommendedName>
        <fullName evidence="2">CHAT domain-containing protein</fullName>
    </recommendedName>
</protein>
<dbReference type="EMBL" id="LWBO01000077">
    <property type="protein sequence ID" value="OQP40411.1"/>
    <property type="molecule type" value="Genomic_DNA"/>
</dbReference>
<organism evidence="3 4">
    <name type="scientific">Niastella koreensis</name>
    <dbReference type="NCBI Taxonomy" id="354356"/>
    <lineage>
        <taxon>Bacteria</taxon>
        <taxon>Pseudomonadati</taxon>
        <taxon>Bacteroidota</taxon>
        <taxon>Chitinophagia</taxon>
        <taxon>Chitinophagales</taxon>
        <taxon>Chitinophagaceae</taxon>
        <taxon>Niastella</taxon>
    </lineage>
</organism>
<sequence length="458" mass="51018">MPGENSINIQISIDGNNLVFDQDNDPGKVPFDTGENDADGNNVRIELGIAKIFHKVLNFIKTDPELFQRQDFELLGEMLSKIIFGKKGDLRGVSMRKTYQTLRSGVSKNCRLILSFDDKSGMANLPWEYVLYKFPGSDEPFYLSASVKSSFQVIRRFPTNIRKAVHPEQDKLYIIVLLNTEGNGGINPAIDSRATDKPELLKMFDNLKQQYPGKVEIKVLDAPSMDSLKDDVESIVTEWRNGGPNEPAYIVHYIGHAMLQNQAGKLALKKKSADKIDWVNDGSFASLFSSNGLDVRPPSIVFFQACDSAKIGMIENTLRGVAYECTRVNIPAVVGMQNEINTSQSCTFYFKVYESLLAGNDVAEAVTIGRDHLGTDHKDYAGQQFQPAGEPYKYNYFGSPVLFITTDEPIRMIRATAPGVETTGERMVNTTNPQERAAKLETTSIDNDNPEKATRAKL</sequence>
<evidence type="ECO:0000313" key="4">
    <source>
        <dbReference type="Proteomes" id="UP000192277"/>
    </source>
</evidence>
<evidence type="ECO:0000259" key="2">
    <source>
        <dbReference type="Pfam" id="PF12770"/>
    </source>
</evidence>
<dbReference type="Pfam" id="PF12770">
    <property type="entry name" value="CHAT"/>
    <property type="match status" value="1"/>
</dbReference>
<evidence type="ECO:0000256" key="1">
    <source>
        <dbReference type="SAM" id="MobiDB-lite"/>
    </source>
</evidence>